<dbReference type="InterPro" id="IPR000536">
    <property type="entry name" value="Nucl_hrmn_rcpt_lig-bd"/>
</dbReference>
<evidence type="ECO:0000256" key="1">
    <source>
        <dbReference type="ARBA" id="ARBA00004123"/>
    </source>
</evidence>
<dbReference type="Proteomes" id="UP000681720">
    <property type="component" value="Unassembled WGS sequence"/>
</dbReference>
<proteinExistence type="predicted"/>
<evidence type="ECO:0000313" key="9">
    <source>
        <dbReference type="Proteomes" id="UP000681720"/>
    </source>
</evidence>
<evidence type="ECO:0000256" key="4">
    <source>
        <dbReference type="ARBA" id="ARBA00023015"/>
    </source>
</evidence>
<evidence type="ECO:0000256" key="2">
    <source>
        <dbReference type="ARBA" id="ARBA00004496"/>
    </source>
</evidence>
<gene>
    <name evidence="8" type="ORF">GIL414_LOCUS82804</name>
</gene>
<organism evidence="8 9">
    <name type="scientific">Rotaria magnacalcarata</name>
    <dbReference type="NCBI Taxonomy" id="392030"/>
    <lineage>
        <taxon>Eukaryota</taxon>
        <taxon>Metazoa</taxon>
        <taxon>Spiralia</taxon>
        <taxon>Gnathifera</taxon>
        <taxon>Rotifera</taxon>
        <taxon>Eurotatoria</taxon>
        <taxon>Bdelloidea</taxon>
        <taxon>Philodinida</taxon>
        <taxon>Philodinidae</taxon>
        <taxon>Rotaria</taxon>
    </lineage>
</organism>
<evidence type="ECO:0000256" key="6">
    <source>
        <dbReference type="ARBA" id="ARBA00023170"/>
    </source>
</evidence>
<dbReference type="InterPro" id="IPR033544">
    <property type="entry name" value="NR0B1/2"/>
</dbReference>
<dbReference type="PROSITE" id="PS51843">
    <property type="entry name" value="NR_LBD"/>
    <property type="match status" value="1"/>
</dbReference>
<dbReference type="Gene3D" id="1.10.565.10">
    <property type="entry name" value="Retinoid X Receptor"/>
    <property type="match status" value="1"/>
</dbReference>
<comment type="subcellular location">
    <subcellularLocation>
        <location evidence="2">Cytoplasm</location>
    </subcellularLocation>
    <subcellularLocation>
        <location evidence="1">Nucleus</location>
    </subcellularLocation>
</comment>
<dbReference type="InterPro" id="IPR035500">
    <property type="entry name" value="NHR-like_dom_sf"/>
</dbReference>
<dbReference type="PANTHER" id="PTHR24081:SF8">
    <property type="entry name" value="NR LBD DOMAIN-CONTAINING PROTEIN"/>
    <property type="match status" value="1"/>
</dbReference>
<reference evidence="8" key="1">
    <citation type="submission" date="2021-02" db="EMBL/GenBank/DDBJ databases">
        <authorList>
            <person name="Nowell W R."/>
        </authorList>
    </citation>
    <scope>NUCLEOTIDE SEQUENCE</scope>
</reference>
<dbReference type="Pfam" id="PF00104">
    <property type="entry name" value="Hormone_recep"/>
    <property type="match status" value="1"/>
</dbReference>
<evidence type="ECO:0000259" key="7">
    <source>
        <dbReference type="PROSITE" id="PS51843"/>
    </source>
</evidence>
<comment type="caution">
    <text evidence="8">The sequence shown here is derived from an EMBL/GenBank/DDBJ whole genome shotgun (WGS) entry which is preliminary data.</text>
</comment>
<feature type="non-terminal residue" evidence="8">
    <location>
        <position position="1"/>
    </location>
</feature>
<dbReference type="GO" id="GO:0005634">
    <property type="term" value="C:nucleus"/>
    <property type="evidence" value="ECO:0007669"/>
    <property type="project" value="UniProtKB-SubCell"/>
</dbReference>
<accession>A0A8S3JLS3</accession>
<keyword evidence="4" id="KW-0805">Transcription regulation</keyword>
<keyword evidence="5" id="KW-0804">Transcription</keyword>
<protein>
    <recommendedName>
        <fullName evidence="7">NR LBD domain-containing protein</fullName>
    </recommendedName>
</protein>
<name>A0A8S3JLS3_9BILA</name>
<dbReference type="SUPFAM" id="SSF48508">
    <property type="entry name" value="Nuclear receptor ligand-binding domain"/>
    <property type="match status" value="1"/>
</dbReference>
<keyword evidence="6" id="KW-0675">Receptor</keyword>
<dbReference type="GO" id="GO:0000122">
    <property type="term" value="P:negative regulation of transcription by RNA polymerase II"/>
    <property type="evidence" value="ECO:0007669"/>
    <property type="project" value="TreeGrafter"/>
</dbReference>
<dbReference type="GO" id="GO:0005737">
    <property type="term" value="C:cytoplasm"/>
    <property type="evidence" value="ECO:0007669"/>
    <property type="project" value="UniProtKB-SubCell"/>
</dbReference>
<dbReference type="EMBL" id="CAJOBJ010361175">
    <property type="protein sequence ID" value="CAF5218150.1"/>
    <property type="molecule type" value="Genomic_DNA"/>
</dbReference>
<dbReference type="AlphaFoldDB" id="A0A8S3JLS3"/>
<evidence type="ECO:0000313" key="8">
    <source>
        <dbReference type="EMBL" id="CAF5218150.1"/>
    </source>
</evidence>
<feature type="domain" description="NR LBD" evidence="7">
    <location>
        <begin position="2"/>
        <end position="114"/>
    </location>
</feature>
<dbReference type="GO" id="GO:0003714">
    <property type="term" value="F:transcription corepressor activity"/>
    <property type="evidence" value="ECO:0007669"/>
    <property type="project" value="TreeGrafter"/>
</dbReference>
<dbReference type="PANTHER" id="PTHR24081">
    <property type="entry name" value="NUCLEAR RECEPTOR SUBFAMILY 0 GROUP B"/>
    <property type="match status" value="1"/>
</dbReference>
<evidence type="ECO:0000256" key="5">
    <source>
        <dbReference type="ARBA" id="ARBA00023163"/>
    </source>
</evidence>
<keyword evidence="3" id="KW-0963">Cytoplasm</keyword>
<sequence length="114" mass="13368">MQQQHLFNEKRYWEHVERPLVNDKTSKFTITPPTNRDFQQTQLSSPSNSFICESASRILFQSIDWIKNNTCFQTLEPQTQIMLLQNHWLPLFILSLLQCSSMINLANILNSLLA</sequence>
<evidence type="ECO:0000256" key="3">
    <source>
        <dbReference type="ARBA" id="ARBA00022490"/>
    </source>
</evidence>